<organism evidence="1">
    <name type="scientific">hydrothermal vent metagenome</name>
    <dbReference type="NCBI Taxonomy" id="652676"/>
    <lineage>
        <taxon>unclassified sequences</taxon>
        <taxon>metagenomes</taxon>
        <taxon>ecological metagenomes</taxon>
    </lineage>
</organism>
<accession>A0A3B0SB78</accession>
<reference evidence="1" key="1">
    <citation type="submission" date="2018-06" db="EMBL/GenBank/DDBJ databases">
        <authorList>
            <person name="Zhirakovskaya E."/>
        </authorList>
    </citation>
    <scope>NUCLEOTIDE SEQUENCE</scope>
</reference>
<protein>
    <recommendedName>
        <fullName evidence="2">Lipoprotein</fullName>
    </recommendedName>
</protein>
<dbReference type="AlphaFoldDB" id="A0A3B0SB78"/>
<dbReference type="EMBL" id="UOEH01000395">
    <property type="protein sequence ID" value="VAW03441.1"/>
    <property type="molecule type" value="Genomic_DNA"/>
</dbReference>
<sequence>MKRIRALLYRIIPVAIAAALAGCTLSPEDLAMREQASFHVGYGDGCTTSNEEDKSFSTKFERDAYAFDNDRAYRAGWRQGYLECSNRTPDASDGGRILGERNEY</sequence>
<evidence type="ECO:0000313" key="1">
    <source>
        <dbReference type="EMBL" id="VAW03441.1"/>
    </source>
</evidence>
<evidence type="ECO:0008006" key="2">
    <source>
        <dbReference type="Google" id="ProtNLM"/>
    </source>
</evidence>
<dbReference type="PROSITE" id="PS51257">
    <property type="entry name" value="PROKAR_LIPOPROTEIN"/>
    <property type="match status" value="1"/>
</dbReference>
<gene>
    <name evidence="1" type="ORF">MNBD_ALPHA05-322</name>
</gene>
<name>A0A3B0SB78_9ZZZZ</name>
<proteinExistence type="predicted"/>